<organism evidence="2 3">
    <name type="scientific">Terrimicrobium sacchariphilum</name>
    <dbReference type="NCBI Taxonomy" id="690879"/>
    <lineage>
        <taxon>Bacteria</taxon>
        <taxon>Pseudomonadati</taxon>
        <taxon>Verrucomicrobiota</taxon>
        <taxon>Terrimicrobiia</taxon>
        <taxon>Terrimicrobiales</taxon>
        <taxon>Terrimicrobiaceae</taxon>
        <taxon>Terrimicrobium</taxon>
    </lineage>
</organism>
<dbReference type="OrthoDB" id="9798905at2"/>
<dbReference type="Pfam" id="PF05494">
    <property type="entry name" value="MlaC"/>
    <property type="match status" value="1"/>
</dbReference>
<dbReference type="Gene3D" id="3.10.450.710">
    <property type="entry name" value="Tgt2/MlaC"/>
    <property type="match status" value="1"/>
</dbReference>
<reference evidence="3" key="1">
    <citation type="journal article" date="2017" name="Genome Announc.">
        <title>Draft Genome Sequence of Terrimicrobium sacchariphilum NM-5T, a Facultative Anaerobic Soil Bacterium of the Class Spartobacteria.</title>
        <authorList>
            <person name="Qiu Y.L."/>
            <person name="Tourlousse D.M."/>
            <person name="Matsuura N."/>
            <person name="Ohashi A."/>
            <person name="Sekiguchi Y."/>
        </authorList>
    </citation>
    <scope>NUCLEOTIDE SEQUENCE [LARGE SCALE GENOMIC DNA]</scope>
    <source>
        <strain evidence="3">NM-5</strain>
    </source>
</reference>
<dbReference type="PANTHER" id="PTHR36573">
    <property type="entry name" value="INTERMEMBRANE PHOSPHOLIPID TRANSPORT SYSTEM BINDING PROTEIN MLAC"/>
    <property type="match status" value="1"/>
</dbReference>
<evidence type="ECO:0000256" key="1">
    <source>
        <dbReference type="SAM" id="SignalP"/>
    </source>
</evidence>
<dbReference type="RefSeq" id="WP_075080069.1">
    <property type="nucleotide sequence ID" value="NZ_BDCO01000002.1"/>
</dbReference>
<feature type="chain" id="PRO_5007524795" evidence="1">
    <location>
        <begin position="23"/>
        <end position="192"/>
    </location>
</feature>
<dbReference type="InterPro" id="IPR008869">
    <property type="entry name" value="MlaC/ttg2D"/>
</dbReference>
<sequence length="192" mass="21324">MTTPRLFLLLAAFVSLTVPAMAQSVAEQKVRSNNDELIAIAEKVPNNEVLMQKVRPVLEKNMSFPAMTRRAIGPGWKTFTPDQQKKAISLFTDLIIRRYAGRYTIGERPEVTYKAAATPAPGRAEVPTVVLYKGSKYEVIYRLEQSEDWRITDVVVEGVSFVGNYRSQFDAQFQKGGANAVLAALTNAVNNP</sequence>
<feature type="signal peptide" evidence="1">
    <location>
        <begin position="1"/>
        <end position="22"/>
    </location>
</feature>
<dbReference type="EMBL" id="BDCO01000002">
    <property type="protein sequence ID" value="GAT34441.1"/>
    <property type="molecule type" value="Genomic_DNA"/>
</dbReference>
<dbReference type="InParanoid" id="A0A146GAJ4"/>
<accession>A0A146GAJ4</accession>
<evidence type="ECO:0000313" key="2">
    <source>
        <dbReference type="EMBL" id="GAT34441.1"/>
    </source>
</evidence>
<keyword evidence="3" id="KW-1185">Reference proteome</keyword>
<dbReference type="PANTHER" id="PTHR36573:SF1">
    <property type="entry name" value="INTERMEMBRANE PHOSPHOLIPID TRANSPORT SYSTEM BINDING PROTEIN MLAC"/>
    <property type="match status" value="1"/>
</dbReference>
<name>A0A146GAJ4_TERSA</name>
<dbReference type="InterPro" id="IPR042245">
    <property type="entry name" value="Tgt2/MlaC_sf"/>
</dbReference>
<dbReference type="STRING" id="690879.TSACC_22866"/>
<protein>
    <submittedName>
        <fullName evidence="2">Phospholipid transport system substrate-binding protein</fullName>
    </submittedName>
</protein>
<keyword evidence="1" id="KW-0732">Signal</keyword>
<evidence type="ECO:0000313" key="3">
    <source>
        <dbReference type="Proteomes" id="UP000076023"/>
    </source>
</evidence>
<proteinExistence type="predicted"/>
<dbReference type="AlphaFoldDB" id="A0A146GAJ4"/>
<dbReference type="Proteomes" id="UP000076023">
    <property type="component" value="Unassembled WGS sequence"/>
</dbReference>
<gene>
    <name evidence="2" type="ORF">TSACC_22866</name>
</gene>
<comment type="caution">
    <text evidence="2">The sequence shown here is derived from an EMBL/GenBank/DDBJ whole genome shotgun (WGS) entry which is preliminary data.</text>
</comment>